<organism evidence="2">
    <name type="scientific">Mucor ambiguus</name>
    <dbReference type="NCBI Taxonomy" id="91626"/>
    <lineage>
        <taxon>Eukaryota</taxon>
        <taxon>Fungi</taxon>
        <taxon>Fungi incertae sedis</taxon>
        <taxon>Mucoromycota</taxon>
        <taxon>Mucoromycotina</taxon>
        <taxon>Mucoromycetes</taxon>
        <taxon>Mucorales</taxon>
        <taxon>Mucorineae</taxon>
        <taxon>Mucoraceae</taxon>
        <taxon>Mucor</taxon>
    </lineage>
</organism>
<feature type="compositionally biased region" description="Basic and acidic residues" evidence="1">
    <location>
        <begin position="8"/>
        <end position="23"/>
    </location>
</feature>
<dbReference type="Proteomes" id="UP000053815">
    <property type="component" value="Unassembled WGS sequence"/>
</dbReference>
<dbReference type="OrthoDB" id="2255625at2759"/>
<feature type="compositionally biased region" description="Basic and acidic residues" evidence="1">
    <location>
        <begin position="32"/>
        <end position="41"/>
    </location>
</feature>
<sequence length="266" mass="29987">MSYSNYHTDTHDAHETTAVEEYRGQPSSNVRSPEHYHSAGKEKAVEYSAFPEPQLSPHSPHLDQTMFQNYDNETKVVFPMPYSHEKESEEFLDDAAISNPVFDSYKKESMTNKGDHDDASTSAAVCIPSSDDKIAANDAVQVPESTQVSDIHANGEDEDKDHMTYSIKKDTFGNKRDTLIGEDEHKDEKVALSDEQANEAQRSEDERRLVAKMEEETKDRVFQPETEPEAVYVPSVKPRADIAEQNCCWGCLAWICCWTSAAADKK</sequence>
<feature type="region of interest" description="Disordered" evidence="1">
    <location>
        <begin position="139"/>
        <end position="207"/>
    </location>
</feature>
<protein>
    <submittedName>
        <fullName evidence="2">Uncharacterized protein</fullName>
    </submittedName>
</protein>
<accession>A0A0C9LY61</accession>
<dbReference type="AlphaFoldDB" id="A0A0C9LY61"/>
<keyword evidence="3" id="KW-1185">Reference proteome</keyword>
<feature type="region of interest" description="Disordered" evidence="1">
    <location>
        <begin position="1"/>
        <end position="41"/>
    </location>
</feature>
<reference evidence="2" key="1">
    <citation type="submission" date="2014-09" db="EMBL/GenBank/DDBJ databases">
        <title>Draft genome sequence of an oleaginous Mucoromycotina fungus Mucor ambiguus NBRC6742.</title>
        <authorList>
            <person name="Takeda I."/>
            <person name="Yamane N."/>
            <person name="Morita T."/>
            <person name="Tamano K."/>
            <person name="Machida M."/>
            <person name="Baker S."/>
            <person name="Koike H."/>
        </authorList>
    </citation>
    <scope>NUCLEOTIDE SEQUENCE</scope>
    <source>
        <strain evidence="2">NBRC 6742</strain>
    </source>
</reference>
<evidence type="ECO:0000256" key="1">
    <source>
        <dbReference type="SAM" id="MobiDB-lite"/>
    </source>
</evidence>
<evidence type="ECO:0000313" key="2">
    <source>
        <dbReference type="EMBL" id="GAN10705.1"/>
    </source>
</evidence>
<proteinExistence type="predicted"/>
<feature type="compositionally biased region" description="Basic and acidic residues" evidence="1">
    <location>
        <begin position="160"/>
        <end position="192"/>
    </location>
</feature>
<evidence type="ECO:0000313" key="3">
    <source>
        <dbReference type="Proteomes" id="UP000053815"/>
    </source>
</evidence>
<name>A0A0C9LY61_9FUNG</name>
<dbReference type="EMBL" id="DF836678">
    <property type="protein sequence ID" value="GAN10705.1"/>
    <property type="molecule type" value="Genomic_DNA"/>
</dbReference>
<gene>
    <name evidence="2" type="ORF">MAM1_0389d10250</name>
</gene>